<dbReference type="Proteomes" id="UP001172159">
    <property type="component" value="Unassembled WGS sequence"/>
</dbReference>
<evidence type="ECO:0000313" key="2">
    <source>
        <dbReference type="Proteomes" id="UP001172159"/>
    </source>
</evidence>
<comment type="caution">
    <text evidence="1">The sequence shown here is derived from an EMBL/GenBank/DDBJ whole genome shotgun (WGS) entry which is preliminary data.</text>
</comment>
<sequence>MCLQTDWVFTCGHRAFAKFDNCPKFGQGCFGAGGNHQDLYVQDICSDCKLRPLDPNPYAVANDPYRKKRKIR</sequence>
<reference evidence="1" key="1">
    <citation type="submission" date="2023-06" db="EMBL/GenBank/DDBJ databases">
        <title>Genome-scale phylogeny and comparative genomics of the fungal order Sordariales.</title>
        <authorList>
            <consortium name="Lawrence Berkeley National Laboratory"/>
            <person name="Hensen N."/>
            <person name="Bonometti L."/>
            <person name="Westerberg I."/>
            <person name="Brannstrom I.O."/>
            <person name="Guillou S."/>
            <person name="Cros-Aarteil S."/>
            <person name="Calhoun S."/>
            <person name="Haridas S."/>
            <person name="Kuo A."/>
            <person name="Mondo S."/>
            <person name="Pangilinan J."/>
            <person name="Riley R."/>
            <person name="Labutti K."/>
            <person name="Andreopoulos B."/>
            <person name="Lipzen A."/>
            <person name="Chen C."/>
            <person name="Yanf M."/>
            <person name="Daum C."/>
            <person name="Ng V."/>
            <person name="Clum A."/>
            <person name="Steindorff A."/>
            <person name="Ohm R."/>
            <person name="Martin F."/>
            <person name="Silar P."/>
            <person name="Natvig D."/>
            <person name="Lalanne C."/>
            <person name="Gautier V."/>
            <person name="Ament-Velasquez S.L."/>
            <person name="Kruys A."/>
            <person name="Hutchinson M.I."/>
            <person name="Powell A.J."/>
            <person name="Barry K."/>
            <person name="Miller A.N."/>
            <person name="Grigoriev I.V."/>
            <person name="Debuchy R."/>
            <person name="Gladieux P."/>
            <person name="Thoren M.H."/>
            <person name="Johannesson H."/>
        </authorList>
    </citation>
    <scope>NUCLEOTIDE SEQUENCE</scope>
    <source>
        <strain evidence="1">CBS 540.89</strain>
    </source>
</reference>
<organism evidence="1 2">
    <name type="scientific">Apiosordaria backusii</name>
    <dbReference type="NCBI Taxonomy" id="314023"/>
    <lineage>
        <taxon>Eukaryota</taxon>
        <taxon>Fungi</taxon>
        <taxon>Dikarya</taxon>
        <taxon>Ascomycota</taxon>
        <taxon>Pezizomycotina</taxon>
        <taxon>Sordariomycetes</taxon>
        <taxon>Sordariomycetidae</taxon>
        <taxon>Sordariales</taxon>
        <taxon>Lasiosphaeriaceae</taxon>
        <taxon>Apiosordaria</taxon>
    </lineage>
</organism>
<keyword evidence="2" id="KW-1185">Reference proteome</keyword>
<dbReference type="EMBL" id="JAUKTV010000022">
    <property type="protein sequence ID" value="KAK0704141.1"/>
    <property type="molecule type" value="Genomic_DNA"/>
</dbReference>
<proteinExistence type="predicted"/>
<accession>A0AA39ZV43</accession>
<name>A0AA39ZV43_9PEZI</name>
<protein>
    <submittedName>
        <fullName evidence="1">Uncharacterized protein</fullName>
    </submittedName>
</protein>
<gene>
    <name evidence="1" type="ORF">B0T21DRAFT_416674</name>
</gene>
<evidence type="ECO:0000313" key="1">
    <source>
        <dbReference type="EMBL" id="KAK0704141.1"/>
    </source>
</evidence>
<dbReference type="AlphaFoldDB" id="A0AA39ZV43"/>